<feature type="domain" description="AB hydrolase-1" evidence="2">
    <location>
        <begin position="44"/>
        <end position="287"/>
    </location>
</feature>
<comment type="caution">
    <text evidence="3">The sequence shown here is derived from an EMBL/GenBank/DDBJ whole genome shotgun (WGS) entry which is preliminary data.</text>
</comment>
<dbReference type="GO" id="GO:0016787">
    <property type="term" value="F:hydrolase activity"/>
    <property type="evidence" value="ECO:0007669"/>
    <property type="project" value="UniProtKB-KW"/>
</dbReference>
<dbReference type="PANTHER" id="PTHR43798">
    <property type="entry name" value="MONOACYLGLYCEROL LIPASE"/>
    <property type="match status" value="1"/>
</dbReference>
<evidence type="ECO:0000256" key="1">
    <source>
        <dbReference type="ARBA" id="ARBA00022801"/>
    </source>
</evidence>
<keyword evidence="1 3" id="KW-0378">Hydrolase</keyword>
<dbReference type="InterPro" id="IPR050266">
    <property type="entry name" value="AB_hydrolase_sf"/>
</dbReference>
<dbReference type="InterPro" id="IPR000073">
    <property type="entry name" value="AB_hydrolase_1"/>
</dbReference>
<dbReference type="EMBL" id="JBHMAR010000015">
    <property type="protein sequence ID" value="MFB9736378.1"/>
    <property type="molecule type" value="Genomic_DNA"/>
</dbReference>
<protein>
    <submittedName>
        <fullName evidence="3">Alpha/beta fold hydrolase</fullName>
    </submittedName>
</protein>
<keyword evidence="4" id="KW-1185">Reference proteome</keyword>
<evidence type="ECO:0000259" key="2">
    <source>
        <dbReference type="Pfam" id="PF12697"/>
    </source>
</evidence>
<reference evidence="3 4" key="1">
    <citation type="submission" date="2024-09" db="EMBL/GenBank/DDBJ databases">
        <authorList>
            <person name="Sun Q."/>
            <person name="Mori K."/>
        </authorList>
    </citation>
    <scope>NUCLEOTIDE SEQUENCE [LARGE SCALE GENOMIC DNA]</scope>
    <source>
        <strain evidence="3 4">JCM 10918</strain>
    </source>
</reference>
<name>A0ABV5VFI1_9ACTN</name>
<dbReference type="SUPFAM" id="SSF53474">
    <property type="entry name" value="alpha/beta-Hydrolases"/>
    <property type="match status" value="1"/>
</dbReference>
<organism evidence="3 4">
    <name type="scientific">Streptomyces thermocoprophilus</name>
    <dbReference type="NCBI Taxonomy" id="78356"/>
    <lineage>
        <taxon>Bacteria</taxon>
        <taxon>Bacillati</taxon>
        <taxon>Actinomycetota</taxon>
        <taxon>Actinomycetes</taxon>
        <taxon>Kitasatosporales</taxon>
        <taxon>Streptomycetaceae</taxon>
        <taxon>Streptomyces</taxon>
    </lineage>
</organism>
<dbReference type="RefSeq" id="WP_247461713.1">
    <property type="nucleotide sequence ID" value="NZ_JBHMAR010000015.1"/>
</dbReference>
<evidence type="ECO:0000313" key="4">
    <source>
        <dbReference type="Proteomes" id="UP001589703"/>
    </source>
</evidence>
<dbReference type="PRINTS" id="PR00111">
    <property type="entry name" value="ABHYDROLASE"/>
</dbReference>
<dbReference type="PANTHER" id="PTHR43798:SF31">
    <property type="entry name" value="AB HYDROLASE SUPERFAMILY PROTEIN YCLE"/>
    <property type="match status" value="1"/>
</dbReference>
<proteinExistence type="predicted"/>
<dbReference type="Gene3D" id="3.40.50.1820">
    <property type="entry name" value="alpha/beta hydrolase"/>
    <property type="match status" value="1"/>
</dbReference>
<accession>A0ABV5VFI1</accession>
<evidence type="ECO:0000313" key="3">
    <source>
        <dbReference type="EMBL" id="MFB9736378.1"/>
    </source>
</evidence>
<dbReference type="InterPro" id="IPR029058">
    <property type="entry name" value="AB_hydrolase_fold"/>
</dbReference>
<sequence>MSRRAHVTSGPYAPPEPARVLTARSADGAPLHVEVHGPEDAPAVVLAHGWTCSTAFWAAQIRELAADHRVIAYDQRGHGRSPASDACSTDVLADDLEAVLKATLAPGERAVVAGHSMGGMTVMAAAERPAFREHAAAVLLCSTGATRLVARSTVVPLREGRVRTWLTRQILGSRAPLGPVTPLGMRVLKYGTMGPGSAPHMVEACAHIVHACPRRARYAWSQVLDSLDLAQGVRRLTLPVAVVAGTADRLTPPVHARELAGALPQCLGLTELPGIGHMTPVEAPELVTGKIRGLVATYVTAGDVQGDVQVKEGA</sequence>
<dbReference type="Proteomes" id="UP001589703">
    <property type="component" value="Unassembled WGS sequence"/>
</dbReference>
<gene>
    <name evidence="3" type="ORF">ACFFRO_14785</name>
</gene>
<dbReference type="Pfam" id="PF12697">
    <property type="entry name" value="Abhydrolase_6"/>
    <property type="match status" value="1"/>
</dbReference>